<dbReference type="AlphaFoldDB" id="A0A840A392"/>
<evidence type="ECO:0000313" key="5">
    <source>
        <dbReference type="EMBL" id="MBB3892784.1"/>
    </source>
</evidence>
<reference evidence="5 6" key="1">
    <citation type="submission" date="2020-08" db="EMBL/GenBank/DDBJ databases">
        <title>Genomic Encyclopedia of Type Strains, Phase IV (KMG-IV): sequencing the most valuable type-strain genomes for metagenomic binning, comparative biology and taxonomic classification.</title>
        <authorList>
            <person name="Goeker M."/>
        </authorList>
    </citation>
    <scope>NUCLEOTIDE SEQUENCE [LARGE SCALE GENOMIC DNA]</scope>
    <source>
        <strain evidence="5 6">DSM 21793</strain>
    </source>
</reference>
<dbReference type="InterPro" id="IPR036388">
    <property type="entry name" value="WH-like_DNA-bd_sf"/>
</dbReference>
<comment type="caution">
    <text evidence="5">The sequence shown here is derived from an EMBL/GenBank/DDBJ whole genome shotgun (WGS) entry which is preliminary data.</text>
</comment>
<keyword evidence="3" id="KW-0804">Transcription</keyword>
<evidence type="ECO:0000256" key="1">
    <source>
        <dbReference type="ARBA" id="ARBA00023015"/>
    </source>
</evidence>
<sequence length="151" mass="16391">MAVEVSELTAHLGFWLRMVSNHVSQAFSQKLAEQGVTVAEWCLMRGLYGQAPTSPSRLAENLTMTRGAVTKLADRLIAKGLVARAASASDRRAQTLCLTERGATLLPRLAELADRNDAEFFDALTAAERAGLEALLRRLAQQNRIAAVPTD</sequence>
<dbReference type="RefSeq" id="WP_183775614.1">
    <property type="nucleotide sequence ID" value="NZ_JACIDK010000005.1"/>
</dbReference>
<accession>A0A840A392</accession>
<dbReference type="SMART" id="SM00347">
    <property type="entry name" value="HTH_MARR"/>
    <property type="match status" value="1"/>
</dbReference>
<dbReference type="GO" id="GO:0003677">
    <property type="term" value="F:DNA binding"/>
    <property type="evidence" value="ECO:0007669"/>
    <property type="project" value="UniProtKB-KW"/>
</dbReference>
<dbReference type="InterPro" id="IPR036390">
    <property type="entry name" value="WH_DNA-bd_sf"/>
</dbReference>
<dbReference type="Gene3D" id="1.10.10.10">
    <property type="entry name" value="Winged helix-like DNA-binding domain superfamily/Winged helix DNA-binding domain"/>
    <property type="match status" value="1"/>
</dbReference>
<dbReference type="PRINTS" id="PR00598">
    <property type="entry name" value="HTHMARR"/>
</dbReference>
<evidence type="ECO:0000256" key="2">
    <source>
        <dbReference type="ARBA" id="ARBA00023125"/>
    </source>
</evidence>
<keyword evidence="6" id="KW-1185">Reference proteome</keyword>
<proteinExistence type="predicted"/>
<dbReference type="PROSITE" id="PS50995">
    <property type="entry name" value="HTH_MARR_2"/>
    <property type="match status" value="1"/>
</dbReference>
<name>A0A840A392_9CAUL</name>
<dbReference type="PROSITE" id="PS01117">
    <property type="entry name" value="HTH_MARR_1"/>
    <property type="match status" value="1"/>
</dbReference>
<dbReference type="Proteomes" id="UP000530564">
    <property type="component" value="Unassembled WGS sequence"/>
</dbReference>
<dbReference type="PANTHER" id="PTHR42756:SF1">
    <property type="entry name" value="TRANSCRIPTIONAL REPRESSOR OF EMRAB OPERON"/>
    <property type="match status" value="1"/>
</dbReference>
<dbReference type="EMBL" id="JACIDK010000005">
    <property type="protein sequence ID" value="MBB3892784.1"/>
    <property type="molecule type" value="Genomic_DNA"/>
</dbReference>
<evidence type="ECO:0000259" key="4">
    <source>
        <dbReference type="PROSITE" id="PS50995"/>
    </source>
</evidence>
<dbReference type="GO" id="GO:0003700">
    <property type="term" value="F:DNA-binding transcription factor activity"/>
    <property type="evidence" value="ECO:0007669"/>
    <property type="project" value="InterPro"/>
</dbReference>
<dbReference type="SUPFAM" id="SSF46785">
    <property type="entry name" value="Winged helix' DNA-binding domain"/>
    <property type="match status" value="1"/>
</dbReference>
<organism evidence="5 6">
    <name type="scientific">Phenylobacterium haematophilum</name>
    <dbReference type="NCBI Taxonomy" id="98513"/>
    <lineage>
        <taxon>Bacteria</taxon>
        <taxon>Pseudomonadati</taxon>
        <taxon>Pseudomonadota</taxon>
        <taxon>Alphaproteobacteria</taxon>
        <taxon>Caulobacterales</taxon>
        <taxon>Caulobacteraceae</taxon>
        <taxon>Phenylobacterium</taxon>
    </lineage>
</organism>
<evidence type="ECO:0000256" key="3">
    <source>
        <dbReference type="ARBA" id="ARBA00023163"/>
    </source>
</evidence>
<dbReference type="InterPro" id="IPR000835">
    <property type="entry name" value="HTH_MarR-typ"/>
</dbReference>
<dbReference type="Pfam" id="PF12802">
    <property type="entry name" value="MarR_2"/>
    <property type="match status" value="1"/>
</dbReference>
<protein>
    <submittedName>
        <fullName evidence="5">DNA-binding MarR family transcriptional regulator</fullName>
    </submittedName>
</protein>
<feature type="domain" description="HTH marR-type" evidence="4">
    <location>
        <begin position="9"/>
        <end position="141"/>
    </location>
</feature>
<dbReference type="PANTHER" id="PTHR42756">
    <property type="entry name" value="TRANSCRIPTIONAL REGULATOR, MARR"/>
    <property type="match status" value="1"/>
</dbReference>
<dbReference type="InterPro" id="IPR023187">
    <property type="entry name" value="Tscrpt_reg_MarR-type_CS"/>
</dbReference>
<evidence type="ECO:0000313" key="6">
    <source>
        <dbReference type="Proteomes" id="UP000530564"/>
    </source>
</evidence>
<keyword evidence="1" id="KW-0805">Transcription regulation</keyword>
<gene>
    <name evidence="5" type="ORF">GGQ61_003520</name>
</gene>
<keyword evidence="2 5" id="KW-0238">DNA-binding</keyword>